<dbReference type="Pfam" id="PF03985">
    <property type="entry name" value="Paf1"/>
    <property type="match status" value="1"/>
</dbReference>
<evidence type="ECO:0000313" key="6">
    <source>
        <dbReference type="Proteomes" id="UP000320762"/>
    </source>
</evidence>
<dbReference type="Proteomes" id="UP000320762">
    <property type="component" value="Unassembled WGS sequence"/>
</dbReference>
<comment type="caution">
    <text evidence="5">The sequence shown here is derived from an EMBL/GenBank/DDBJ whole genome shotgun (WGS) entry which is preliminary data.</text>
</comment>
<organism evidence="5 6">
    <name type="scientific">Schizophyllum amplum</name>
    <dbReference type="NCBI Taxonomy" id="97359"/>
    <lineage>
        <taxon>Eukaryota</taxon>
        <taxon>Fungi</taxon>
        <taxon>Dikarya</taxon>
        <taxon>Basidiomycota</taxon>
        <taxon>Agaricomycotina</taxon>
        <taxon>Agaricomycetes</taxon>
        <taxon>Agaricomycetidae</taxon>
        <taxon>Agaricales</taxon>
        <taxon>Schizophyllaceae</taxon>
        <taxon>Schizophyllum</taxon>
    </lineage>
</organism>
<evidence type="ECO:0000256" key="2">
    <source>
        <dbReference type="ARBA" id="ARBA00007560"/>
    </source>
</evidence>
<dbReference type="InterPro" id="IPR007133">
    <property type="entry name" value="RNA_pol_II-assoc_Paf1"/>
</dbReference>
<dbReference type="PANTHER" id="PTHR23188:SF12">
    <property type="entry name" value="RNA POLYMERASE II-ASSOCIATED FACTOR 1 HOMOLOG"/>
    <property type="match status" value="1"/>
</dbReference>
<comment type="similarity">
    <text evidence="2">Belongs to the PAF1 family.</text>
</comment>
<dbReference type="STRING" id="97359.A0A550CL34"/>
<dbReference type="OrthoDB" id="10260285at2759"/>
<protein>
    <submittedName>
        <fullName evidence="5">RNA polymerase II-associated</fullName>
    </submittedName>
</protein>
<reference evidence="5 6" key="1">
    <citation type="journal article" date="2019" name="New Phytol.">
        <title>Comparative genomics reveals unique wood-decay strategies and fruiting body development in the Schizophyllaceae.</title>
        <authorList>
            <person name="Almasi E."/>
            <person name="Sahu N."/>
            <person name="Krizsan K."/>
            <person name="Balint B."/>
            <person name="Kovacs G.M."/>
            <person name="Kiss B."/>
            <person name="Cseklye J."/>
            <person name="Drula E."/>
            <person name="Henrissat B."/>
            <person name="Nagy I."/>
            <person name="Chovatia M."/>
            <person name="Adam C."/>
            <person name="LaButti K."/>
            <person name="Lipzen A."/>
            <person name="Riley R."/>
            <person name="Grigoriev I.V."/>
            <person name="Nagy L.G."/>
        </authorList>
    </citation>
    <scope>NUCLEOTIDE SEQUENCE [LARGE SCALE GENOMIC DNA]</scope>
    <source>
        <strain evidence="5 6">NL-1724</strain>
    </source>
</reference>
<accession>A0A550CL34</accession>
<evidence type="ECO:0000256" key="3">
    <source>
        <dbReference type="ARBA" id="ARBA00023242"/>
    </source>
</evidence>
<feature type="region of interest" description="Disordered" evidence="4">
    <location>
        <begin position="400"/>
        <end position="441"/>
    </location>
</feature>
<dbReference type="GO" id="GO:0016593">
    <property type="term" value="C:Cdc73/Paf1 complex"/>
    <property type="evidence" value="ECO:0007669"/>
    <property type="project" value="InterPro"/>
</dbReference>
<comment type="subcellular location">
    <subcellularLocation>
        <location evidence="1">Nucleus</location>
    </subcellularLocation>
</comment>
<proteinExistence type="inferred from homology"/>
<dbReference type="EMBL" id="VDMD01000005">
    <property type="protein sequence ID" value="TRM65474.1"/>
    <property type="molecule type" value="Genomic_DNA"/>
</dbReference>
<keyword evidence="3" id="KW-0539">Nucleus</keyword>
<name>A0A550CL34_9AGAR</name>
<gene>
    <name evidence="5" type="ORF">BD626DRAFT_567383</name>
</gene>
<evidence type="ECO:0000256" key="1">
    <source>
        <dbReference type="ARBA" id="ARBA00004123"/>
    </source>
</evidence>
<dbReference type="GO" id="GO:0000993">
    <property type="term" value="F:RNA polymerase II complex binding"/>
    <property type="evidence" value="ECO:0007669"/>
    <property type="project" value="TreeGrafter"/>
</dbReference>
<evidence type="ECO:0000313" key="5">
    <source>
        <dbReference type="EMBL" id="TRM65474.1"/>
    </source>
</evidence>
<dbReference type="GO" id="GO:0006368">
    <property type="term" value="P:transcription elongation by RNA polymerase II"/>
    <property type="evidence" value="ECO:0007669"/>
    <property type="project" value="InterPro"/>
</dbReference>
<dbReference type="AlphaFoldDB" id="A0A550CL34"/>
<dbReference type="PANTHER" id="PTHR23188">
    <property type="entry name" value="RNA POLYMERASE II-ASSOCIATED FACTOR 1 HOMOLOG"/>
    <property type="match status" value="1"/>
</dbReference>
<sequence>MSSEKAVRYDLLVRVRYSNPLPPPPCPPKLLNIPTNPKRYAKPEFLDSLRQRTAVPMVVDAECGMPLDLSQWDGLWEPEGHDSALNPDPLDLPLLDDKDRELLWEPPGGPNRTTEVAAPTNVTWLRKTEQIARTALQRTPKSTQKQVAPIVTVDVSREAQLRDIDASFVLANEAFVLEDVKHPTKRGVHAVESYEFLPDPALWANQYDLFRFMERPGNRPTEDEDPRLNCAVLRPMKSEHDTFLSYYLTEADDAALAFQDARMSVPPYEVPPDSYTKFDFVRDYETTKVEQDIQNEFILNIDDDDDAPGTKPGQLSRGKGAYYKNIERKMTLNKRRANPDDDKLDDRWDVIHLTHAELMGDELQERNEALQDVTDPSYYLMARDGEGEGDDDLDVAMGGMAAGGSQHVNGSAQKHDAHLNGGSGHYLNGGEPPSPIKVDEV</sequence>
<evidence type="ECO:0000256" key="4">
    <source>
        <dbReference type="SAM" id="MobiDB-lite"/>
    </source>
</evidence>
<keyword evidence="6" id="KW-1185">Reference proteome</keyword>
<dbReference type="GO" id="GO:0003682">
    <property type="term" value="F:chromatin binding"/>
    <property type="evidence" value="ECO:0007669"/>
    <property type="project" value="TreeGrafter"/>
</dbReference>